<feature type="compositionally biased region" description="Basic and acidic residues" evidence="1">
    <location>
        <begin position="285"/>
        <end position="300"/>
    </location>
</feature>
<proteinExistence type="predicted"/>
<evidence type="ECO:0000313" key="2">
    <source>
        <dbReference type="EMBL" id="CAH2013049.1"/>
    </source>
</evidence>
<accession>A0A9P0Q8E0</accession>
<comment type="caution">
    <text evidence="2">The sequence shown here is derived from an EMBL/GenBank/DDBJ whole genome shotgun (WGS) entry which is preliminary data.</text>
</comment>
<keyword evidence="3" id="KW-1185">Reference proteome</keyword>
<name>A0A9P0Q8E0_ACAOB</name>
<dbReference type="Proteomes" id="UP001152888">
    <property type="component" value="Unassembled WGS sequence"/>
</dbReference>
<reference evidence="2" key="1">
    <citation type="submission" date="2022-03" db="EMBL/GenBank/DDBJ databases">
        <authorList>
            <person name="Sayadi A."/>
        </authorList>
    </citation>
    <scope>NUCLEOTIDE SEQUENCE</scope>
</reference>
<sequence length="389" mass="45311">MNIYDNGPEPHGTRYTVDRPAVMCPQPKSAKMKPCNNSYITRTLIQPDYKNKKKVSLIIGGAATVFIGSAIKMKCPVRRPDHGDTITSFLAKHTPSFPSWLKVMATVRTQLLELTKQLPYTRISLDNVQSENIQKDILQYVSFRPDHGDTITSFLAKHTPSFPSWLKVMATVRTQLLELTKQLPYTRISLDNVQSENIQKDILQYVSFRFRLKDPTRNGIWLKNMHLADWFPTKNRLLKAFYKVTKRPHPRSRQLITPTASTSRKNDPPQEDPDTPRKKHPRRQLFAERVKSQEKSREIKVLNQRVTKRPHPRSRQLITPTASTSRKNDPPQEDPDTPRKKHPRRQLFAERVKSQEKSREIKVLNQRVRRLKRHIVSLKQVVKESLKTK</sequence>
<gene>
    <name evidence="2" type="ORF">ACAOBT_LOCUS33180</name>
</gene>
<dbReference type="EMBL" id="CAKOFQ010008262">
    <property type="protein sequence ID" value="CAH2013049.1"/>
    <property type="molecule type" value="Genomic_DNA"/>
</dbReference>
<evidence type="ECO:0000313" key="3">
    <source>
        <dbReference type="Proteomes" id="UP001152888"/>
    </source>
</evidence>
<evidence type="ECO:0000256" key="1">
    <source>
        <dbReference type="SAM" id="MobiDB-lite"/>
    </source>
</evidence>
<feature type="compositionally biased region" description="Polar residues" evidence="1">
    <location>
        <begin position="316"/>
        <end position="325"/>
    </location>
</feature>
<feature type="region of interest" description="Disordered" evidence="1">
    <location>
        <begin position="248"/>
        <end position="357"/>
    </location>
</feature>
<dbReference type="OrthoDB" id="6780995at2759"/>
<organism evidence="2 3">
    <name type="scientific">Acanthoscelides obtectus</name>
    <name type="common">Bean weevil</name>
    <name type="synonym">Bruchus obtectus</name>
    <dbReference type="NCBI Taxonomy" id="200917"/>
    <lineage>
        <taxon>Eukaryota</taxon>
        <taxon>Metazoa</taxon>
        <taxon>Ecdysozoa</taxon>
        <taxon>Arthropoda</taxon>
        <taxon>Hexapoda</taxon>
        <taxon>Insecta</taxon>
        <taxon>Pterygota</taxon>
        <taxon>Neoptera</taxon>
        <taxon>Endopterygota</taxon>
        <taxon>Coleoptera</taxon>
        <taxon>Polyphaga</taxon>
        <taxon>Cucujiformia</taxon>
        <taxon>Chrysomeloidea</taxon>
        <taxon>Chrysomelidae</taxon>
        <taxon>Bruchinae</taxon>
        <taxon>Bruchini</taxon>
        <taxon>Acanthoscelides</taxon>
    </lineage>
</organism>
<feature type="compositionally biased region" description="Polar residues" evidence="1">
    <location>
        <begin position="254"/>
        <end position="263"/>
    </location>
</feature>
<dbReference type="AlphaFoldDB" id="A0A9P0Q8E0"/>
<feature type="compositionally biased region" description="Basic and acidic residues" evidence="1">
    <location>
        <begin position="347"/>
        <end position="357"/>
    </location>
</feature>
<protein>
    <submittedName>
        <fullName evidence="2">Uncharacterized protein</fullName>
    </submittedName>
</protein>